<proteinExistence type="predicted"/>
<dbReference type="AlphaFoldDB" id="X0UVH6"/>
<accession>X0UVH6</accession>
<feature type="non-terminal residue" evidence="1">
    <location>
        <position position="263"/>
    </location>
</feature>
<protein>
    <submittedName>
        <fullName evidence="1">Uncharacterized protein</fullName>
    </submittedName>
</protein>
<organism evidence="1">
    <name type="scientific">marine sediment metagenome</name>
    <dbReference type="NCBI Taxonomy" id="412755"/>
    <lineage>
        <taxon>unclassified sequences</taxon>
        <taxon>metagenomes</taxon>
        <taxon>ecological metagenomes</taxon>
    </lineage>
</organism>
<sequence length="263" mass="28550">VRVIGMAGGRLYVAPDAGHMPLYPPGHQSHRNTTRLAYLPTGDGGRPTSGNLRVLPGPRVSVPTRITTATIIGGKVCLGTAQSGVFVHDPAKKQWTACRAKHGVPYVYVRALLGLAGPVALCSGGGRGQCSLYTLDVSTLDVILRRSAPARGYDPPFAAWRHRGRWATAHRSGVTRDTLAAEAKLAPWPATPQGWPRARIVPATTQGDIRGKLAMAVVAGRRFVGLHDGLREIDQDGRTLRVWPTDYIFRVHVRELKLYNTFE</sequence>
<reference evidence="1" key="1">
    <citation type="journal article" date="2014" name="Front. Microbiol.">
        <title>High frequency of phylogenetically diverse reductive dehalogenase-homologous genes in deep subseafloor sedimentary metagenomes.</title>
        <authorList>
            <person name="Kawai M."/>
            <person name="Futagami T."/>
            <person name="Toyoda A."/>
            <person name="Takaki Y."/>
            <person name="Nishi S."/>
            <person name="Hori S."/>
            <person name="Arai W."/>
            <person name="Tsubouchi T."/>
            <person name="Morono Y."/>
            <person name="Uchiyama I."/>
            <person name="Ito T."/>
            <person name="Fujiyama A."/>
            <person name="Inagaki F."/>
            <person name="Takami H."/>
        </authorList>
    </citation>
    <scope>NUCLEOTIDE SEQUENCE</scope>
    <source>
        <strain evidence="1">Expedition CK06-06</strain>
    </source>
</reference>
<comment type="caution">
    <text evidence="1">The sequence shown here is derived from an EMBL/GenBank/DDBJ whole genome shotgun (WGS) entry which is preliminary data.</text>
</comment>
<name>X0UVH6_9ZZZZ</name>
<feature type="non-terminal residue" evidence="1">
    <location>
        <position position="1"/>
    </location>
</feature>
<dbReference type="EMBL" id="BARS01029888">
    <property type="protein sequence ID" value="GAG09740.1"/>
    <property type="molecule type" value="Genomic_DNA"/>
</dbReference>
<gene>
    <name evidence="1" type="ORF">S01H1_46665</name>
</gene>
<evidence type="ECO:0000313" key="1">
    <source>
        <dbReference type="EMBL" id="GAG09740.1"/>
    </source>
</evidence>